<dbReference type="EMBL" id="AAUJ02000001">
    <property type="protein sequence ID" value="EED68617.1"/>
    <property type="molecule type" value="Genomic_DNA"/>
</dbReference>
<dbReference type="GO" id="GO:0003677">
    <property type="term" value="F:DNA binding"/>
    <property type="evidence" value="ECO:0007669"/>
    <property type="project" value="UniProtKB-KW"/>
</dbReference>
<dbReference type="AlphaFoldDB" id="B7X3U8"/>
<keyword evidence="2" id="KW-0229">DNA integration</keyword>
<evidence type="ECO:0000256" key="2">
    <source>
        <dbReference type="ARBA" id="ARBA00022908"/>
    </source>
</evidence>
<dbReference type="InterPro" id="IPR011010">
    <property type="entry name" value="DNA_brk_join_enz"/>
</dbReference>
<evidence type="ECO:0000256" key="1">
    <source>
        <dbReference type="ARBA" id="ARBA00008857"/>
    </source>
</evidence>
<comment type="caution">
    <text evidence="6">The sequence shown here is derived from an EMBL/GenBank/DDBJ whole genome shotgun (WGS) entry which is preliminary data.</text>
</comment>
<dbReference type="PANTHER" id="PTHR30349:SF41">
    <property type="entry name" value="INTEGRASE_RECOMBINASE PROTEIN MJ0367-RELATED"/>
    <property type="match status" value="1"/>
</dbReference>
<protein>
    <submittedName>
        <fullName evidence="6">Integrase family protein</fullName>
    </submittedName>
</protein>
<name>B7X3U8_COMTK</name>
<dbReference type="Pfam" id="PF00589">
    <property type="entry name" value="Phage_integrase"/>
    <property type="match status" value="1"/>
</dbReference>
<dbReference type="PROSITE" id="PS51898">
    <property type="entry name" value="TYR_RECOMBINASE"/>
    <property type="match status" value="1"/>
</dbReference>
<keyword evidence="3" id="KW-0238">DNA-binding</keyword>
<dbReference type="PANTHER" id="PTHR30349">
    <property type="entry name" value="PHAGE INTEGRASE-RELATED"/>
    <property type="match status" value="1"/>
</dbReference>
<dbReference type="InterPro" id="IPR050090">
    <property type="entry name" value="Tyrosine_recombinase_XerCD"/>
</dbReference>
<feature type="domain" description="Tyr recombinase" evidence="5">
    <location>
        <begin position="1"/>
        <end position="185"/>
    </location>
</feature>
<evidence type="ECO:0000313" key="6">
    <source>
        <dbReference type="EMBL" id="EED68617.1"/>
    </source>
</evidence>
<evidence type="ECO:0000256" key="4">
    <source>
        <dbReference type="ARBA" id="ARBA00023172"/>
    </source>
</evidence>
<dbReference type="InterPro" id="IPR013762">
    <property type="entry name" value="Integrase-like_cat_sf"/>
</dbReference>
<dbReference type="GO" id="GO:0006310">
    <property type="term" value="P:DNA recombination"/>
    <property type="evidence" value="ECO:0007669"/>
    <property type="project" value="UniProtKB-KW"/>
</dbReference>
<dbReference type="GO" id="GO:0015074">
    <property type="term" value="P:DNA integration"/>
    <property type="evidence" value="ECO:0007669"/>
    <property type="project" value="UniProtKB-KW"/>
</dbReference>
<dbReference type="SUPFAM" id="SSF56349">
    <property type="entry name" value="DNA breaking-rejoining enzymes"/>
    <property type="match status" value="1"/>
</dbReference>
<dbReference type="eggNOG" id="COG0582">
    <property type="taxonomic scope" value="Bacteria"/>
</dbReference>
<evidence type="ECO:0000256" key="3">
    <source>
        <dbReference type="ARBA" id="ARBA00023125"/>
    </source>
</evidence>
<evidence type="ECO:0000313" key="7">
    <source>
        <dbReference type="Proteomes" id="UP000003039"/>
    </source>
</evidence>
<dbReference type="CDD" id="cd01189">
    <property type="entry name" value="INT_ICEBs1_C_like"/>
    <property type="match status" value="1"/>
</dbReference>
<keyword evidence="4" id="KW-0233">DNA recombination</keyword>
<comment type="similarity">
    <text evidence="1">Belongs to the 'phage' integrase family.</text>
</comment>
<sequence length="191" mass="22077">MVTPFTAAEREAILKACRPDERPMFQFWFETRLRPGELQALQWNHIDWDRAVARIELNQVADVIKGPKTAAGIRDVELSAEALAVLRAQRPISELKGERIWLNPRTSEPWSTDAQIRKTLWQPVCKRAEVEYRNPYQIRHTHASALLTAGANPWYVASQLGHEDVEMVFRTYGKFIRDDYQKPKPALRAVN</sequence>
<dbReference type="InterPro" id="IPR002104">
    <property type="entry name" value="Integrase_catalytic"/>
</dbReference>
<evidence type="ECO:0000259" key="5">
    <source>
        <dbReference type="PROSITE" id="PS51898"/>
    </source>
</evidence>
<gene>
    <name evidence="6" type="ORF">CtesDRAFT_PD3564</name>
</gene>
<reference evidence="6 7" key="1">
    <citation type="journal article" date="2004" name="Appl. Environ. Microbiol.">
        <title>Mineralization of individual congeners of linear alkylbenzenesulfonate by defined pairs of heterotrophic bacteria.</title>
        <authorList>
            <person name="Schleheck D."/>
            <person name="Knepper T.P."/>
            <person name="Fischer K."/>
            <person name="Cook A.M."/>
        </authorList>
    </citation>
    <scope>NUCLEOTIDE SEQUENCE [LARGE SCALE GENOMIC DNA]</scope>
    <source>
        <strain evidence="7">DSM 14576 / KF-1</strain>
    </source>
</reference>
<organism evidence="6 7">
    <name type="scientific">Comamonas testosteroni (strain DSM 14576 / KF-1)</name>
    <name type="common">Pseudomonas testosteroni</name>
    <dbReference type="NCBI Taxonomy" id="399795"/>
    <lineage>
        <taxon>Bacteria</taxon>
        <taxon>Pseudomonadati</taxon>
        <taxon>Pseudomonadota</taxon>
        <taxon>Betaproteobacteria</taxon>
        <taxon>Burkholderiales</taxon>
        <taxon>Comamonadaceae</taxon>
        <taxon>Comamonas</taxon>
    </lineage>
</organism>
<accession>B7X3U8</accession>
<proteinExistence type="inferred from homology"/>
<dbReference type="Proteomes" id="UP000003039">
    <property type="component" value="Unassembled WGS sequence"/>
</dbReference>
<dbReference type="Gene3D" id="1.10.443.10">
    <property type="entry name" value="Intergrase catalytic core"/>
    <property type="match status" value="1"/>
</dbReference>